<dbReference type="PANTHER" id="PTHR36130:SF1">
    <property type="entry name" value="RIKEN CDNA 4933430I17 GENE"/>
    <property type="match status" value="1"/>
</dbReference>
<name>X2APN5_CAPTE</name>
<dbReference type="HOGENOM" id="CLU_360665_0_0_1"/>
<evidence type="ECO:0000313" key="2">
    <source>
        <dbReference type="EnsemblMetazoa" id="CapteP219503"/>
    </source>
</evidence>
<dbReference type="EMBL" id="AMQN01000129">
    <property type="status" value="NOT_ANNOTATED_CDS"/>
    <property type="molecule type" value="Genomic_DNA"/>
</dbReference>
<reference evidence="2" key="3">
    <citation type="submission" date="2015-06" db="UniProtKB">
        <authorList>
            <consortium name="EnsemblMetazoa"/>
        </authorList>
    </citation>
    <scope>IDENTIFICATION</scope>
</reference>
<dbReference type="EnsemblMetazoa" id="CapteT219503">
    <property type="protein sequence ID" value="CapteP219503"/>
    <property type="gene ID" value="CapteG219503"/>
</dbReference>
<feature type="compositionally biased region" description="Basic and acidic residues" evidence="1">
    <location>
        <begin position="628"/>
        <end position="644"/>
    </location>
</feature>
<accession>X2APN5</accession>
<dbReference type="OrthoDB" id="10033658at2759"/>
<organism evidence="2 3">
    <name type="scientific">Capitella teleta</name>
    <name type="common">Polychaete worm</name>
    <dbReference type="NCBI Taxonomy" id="283909"/>
    <lineage>
        <taxon>Eukaryota</taxon>
        <taxon>Metazoa</taxon>
        <taxon>Spiralia</taxon>
        <taxon>Lophotrochozoa</taxon>
        <taxon>Annelida</taxon>
        <taxon>Polychaeta</taxon>
        <taxon>Sedentaria</taxon>
        <taxon>Scolecida</taxon>
        <taxon>Capitellidae</taxon>
        <taxon>Capitella</taxon>
    </lineage>
</organism>
<reference evidence="3" key="2">
    <citation type="journal article" date="2013" name="Nature">
        <title>Insights into bilaterian evolution from three spiralian genomes.</title>
        <authorList>
            <person name="Simakov O."/>
            <person name="Marletaz F."/>
            <person name="Cho S.J."/>
            <person name="Edsinger-Gonzales E."/>
            <person name="Havlak P."/>
            <person name="Hellsten U."/>
            <person name="Kuo D.H."/>
            <person name="Larsson T."/>
            <person name="Lv J."/>
            <person name="Arendt D."/>
            <person name="Savage R."/>
            <person name="Osoegawa K."/>
            <person name="de Jong P."/>
            <person name="Grimwood J."/>
            <person name="Chapman J.A."/>
            <person name="Shapiro H."/>
            <person name="Aerts A."/>
            <person name="Otillar R.P."/>
            <person name="Terry A.Y."/>
            <person name="Boore J.L."/>
            <person name="Grigoriev I.V."/>
            <person name="Lindberg D.R."/>
            <person name="Seaver E.C."/>
            <person name="Weisblat D.A."/>
            <person name="Putnam N.H."/>
            <person name="Rokhsar D.S."/>
        </authorList>
    </citation>
    <scope>NUCLEOTIDE SEQUENCE</scope>
    <source>
        <strain evidence="3">I ESC-2004</strain>
    </source>
</reference>
<evidence type="ECO:0000256" key="1">
    <source>
        <dbReference type="SAM" id="MobiDB-lite"/>
    </source>
</evidence>
<dbReference type="InterPro" id="IPR029134">
    <property type="entry name" value="DUF4647"/>
</dbReference>
<dbReference type="Proteomes" id="UP000014760">
    <property type="component" value="Unassembled WGS sequence"/>
</dbReference>
<sequence>MEGRGSNGVCSAVCQHPSCWASHKHNKRLGTKGSAPTTAPSLHLKAATKIAEEDDDTEGDEHGLPTQKVVNLLDDYGEDPYDRYPSKYYGRPRHQRTKTVSALQRAQTGESVLRTRAPNATPASFLASTDKLNGGHKESCPLSFQNKPVGRVEVQEVFEPVDLASDWNYTFLPKKYFVWAPGKKCKGSKTQSKTEEALHNVRMKDMTEQMVPLDLEIERENLRPLSHTSPFLKQRPFRSPQSFCFDPEFVEPYPKERVVRKEKYSGVYELLDLPKDVLVQVMHHVNERDMLDPFRFAHALMEALPKLEQSSSSLALASSNVLRQKKVKLLDSKQKVHTKEFFPESQRMVMLDRDLSEQLSSQPLKEGASNKNLSKKRVLPSISAAKRDAAAKKPANIALGLPEVQRSAVGTKVKPFNYKKAADQDFTLGRVPSPSSTSLPLGQMEHSEFVDDHNSTLHVTMPTVCSDTQMDEAALKQSALAEYHELWDSSPVAPMHAVSPAMSTFVPMTPVVTPATRGNGGGFDLLNGTTPKTPAAMSPNSLSSTPYAHLDSAENIQGPLLHTIPETEHEQTPRGSIAHRSIQYDNPEASRKLSDSLKRENMAGESMLPPFSREVPLRMSPEVWPEVDEAHFEQSPEHQTENVSRESALQRMRQEVKPASPAPPPPSPDPQDDPRPPTINIDDLIESSSEFTLTVLPPSDLDDLSRITTPAETARVLAKASEVKHPLLDTEYSIVEENTHAENLSGQLDQFDATDESFKDELKQEYDKLSGDGQAE</sequence>
<keyword evidence="3" id="KW-1185">Reference proteome</keyword>
<dbReference type="AlphaFoldDB" id="X2APN5"/>
<dbReference type="OMA" id="MARPFHY"/>
<feature type="region of interest" description="Disordered" evidence="1">
    <location>
        <begin position="628"/>
        <end position="681"/>
    </location>
</feature>
<feature type="compositionally biased region" description="Pro residues" evidence="1">
    <location>
        <begin position="660"/>
        <end position="669"/>
    </location>
</feature>
<feature type="region of interest" description="Disordered" evidence="1">
    <location>
        <begin position="567"/>
        <end position="594"/>
    </location>
</feature>
<protein>
    <submittedName>
        <fullName evidence="2">Uncharacterized protein</fullName>
    </submittedName>
</protein>
<reference evidence="3" key="1">
    <citation type="submission" date="2012-12" db="EMBL/GenBank/DDBJ databases">
        <authorList>
            <person name="Hellsten U."/>
            <person name="Grimwood J."/>
            <person name="Chapman J.A."/>
            <person name="Shapiro H."/>
            <person name="Aerts A."/>
            <person name="Otillar R.P."/>
            <person name="Terry A.Y."/>
            <person name="Boore J.L."/>
            <person name="Simakov O."/>
            <person name="Marletaz F."/>
            <person name="Cho S.-J."/>
            <person name="Edsinger-Gonzales E."/>
            <person name="Havlak P."/>
            <person name="Kuo D.-H."/>
            <person name="Larsson T."/>
            <person name="Lv J."/>
            <person name="Arendt D."/>
            <person name="Savage R."/>
            <person name="Osoegawa K."/>
            <person name="de Jong P."/>
            <person name="Lindberg D.R."/>
            <person name="Seaver E.C."/>
            <person name="Weisblat D.A."/>
            <person name="Putnam N.H."/>
            <person name="Grigoriev I.V."/>
            <person name="Rokhsar D.S."/>
        </authorList>
    </citation>
    <scope>NUCLEOTIDE SEQUENCE</scope>
    <source>
        <strain evidence="3">I ESC-2004</strain>
    </source>
</reference>
<proteinExistence type="predicted"/>
<dbReference type="PANTHER" id="PTHR36130">
    <property type="entry name" value="RIKEN CDNA 4933430I17 GENE"/>
    <property type="match status" value="1"/>
</dbReference>
<evidence type="ECO:0000313" key="3">
    <source>
        <dbReference type="Proteomes" id="UP000014760"/>
    </source>
</evidence>